<evidence type="ECO:0000313" key="2">
    <source>
        <dbReference type="EMBL" id="KRM27859.1"/>
    </source>
</evidence>
<dbReference type="InterPro" id="IPR001387">
    <property type="entry name" value="Cro/C1-type_HTH"/>
</dbReference>
<sequence length="303" mass="34762">MTVALSFGATFKAFRLEQNLSLSQAAGDIVGKSFLSKFERGQSAISAEKLWALLQRMNITVSEFQYRALRYTRTTSEAFFAQLREAVANNRQNIAAVDKLISQAEIRFNQTRLPTDRVNAIAARAIKYTILNGQKLPQDQIDYVADYLFRAEEWRSYHLQVISYMLIYLADATRRQIAQTLITQASKFQAIAGNREQATEILLNILALMIRDRHFQEVTEMLGLLAKNSGIQASLTSSIAFYALKSAYWFVSGEEARGRSELQWVFQTLHHLGEDEYAQALSHQWYQLTRQRIDYSPDMFDQD</sequence>
<dbReference type="InterPro" id="IPR010057">
    <property type="entry name" value="Transcription_activator_Rgg_C"/>
</dbReference>
<name>A0A0R1XM84_9LACO</name>
<feature type="domain" description="HTH cro/C1-type" evidence="1">
    <location>
        <begin position="11"/>
        <end position="64"/>
    </location>
</feature>
<dbReference type="PROSITE" id="PS50943">
    <property type="entry name" value="HTH_CROC1"/>
    <property type="match status" value="1"/>
</dbReference>
<dbReference type="OrthoDB" id="34624at2"/>
<dbReference type="eggNOG" id="COG1396">
    <property type="taxonomic scope" value="Bacteria"/>
</dbReference>
<dbReference type="SMART" id="SM00530">
    <property type="entry name" value="HTH_XRE"/>
    <property type="match status" value="1"/>
</dbReference>
<gene>
    <name evidence="2" type="ORF">FC91_GL002322</name>
</gene>
<dbReference type="EMBL" id="AZFW01000040">
    <property type="protein sequence ID" value="KRM27859.1"/>
    <property type="molecule type" value="Genomic_DNA"/>
</dbReference>
<dbReference type="SUPFAM" id="SSF47413">
    <property type="entry name" value="lambda repressor-like DNA-binding domains"/>
    <property type="match status" value="1"/>
</dbReference>
<dbReference type="PANTHER" id="PTHR37038">
    <property type="entry name" value="TRANSCRIPTIONAL REGULATOR-RELATED"/>
    <property type="match status" value="1"/>
</dbReference>
<dbReference type="InterPro" id="IPR010982">
    <property type="entry name" value="Lambda_DNA-bd_dom_sf"/>
</dbReference>
<dbReference type="GO" id="GO:0003677">
    <property type="term" value="F:DNA binding"/>
    <property type="evidence" value="ECO:0007669"/>
    <property type="project" value="InterPro"/>
</dbReference>
<dbReference type="Proteomes" id="UP000050949">
    <property type="component" value="Unassembled WGS sequence"/>
</dbReference>
<dbReference type="Gene3D" id="1.10.260.40">
    <property type="entry name" value="lambda repressor-like DNA-binding domains"/>
    <property type="match status" value="1"/>
</dbReference>
<accession>A0A0R1XM84</accession>
<dbReference type="PATRIC" id="fig|1122147.4.peg.2401"/>
<protein>
    <recommendedName>
        <fullName evidence="1">HTH cro/C1-type domain-containing protein</fullName>
    </recommendedName>
</protein>
<dbReference type="NCBIfam" id="TIGR01716">
    <property type="entry name" value="RGG_Cterm"/>
    <property type="match status" value="1"/>
</dbReference>
<comment type="caution">
    <text evidence="2">The sequence shown here is derived from an EMBL/GenBank/DDBJ whole genome shotgun (WGS) entry which is preliminary data.</text>
</comment>
<dbReference type="AlphaFoldDB" id="A0A0R1XM84"/>
<dbReference type="Gene3D" id="1.25.40.400">
    <property type="match status" value="1"/>
</dbReference>
<dbReference type="InterPro" id="IPR053163">
    <property type="entry name" value="HTH-type_regulator_Rgg"/>
</dbReference>
<proteinExistence type="predicted"/>
<organism evidence="2 3">
    <name type="scientific">Schleiferilactobacillus harbinensis DSM 16991</name>
    <dbReference type="NCBI Taxonomy" id="1122147"/>
    <lineage>
        <taxon>Bacteria</taxon>
        <taxon>Bacillati</taxon>
        <taxon>Bacillota</taxon>
        <taxon>Bacilli</taxon>
        <taxon>Lactobacillales</taxon>
        <taxon>Lactobacillaceae</taxon>
        <taxon>Schleiferilactobacillus</taxon>
    </lineage>
</organism>
<dbReference type="Pfam" id="PF01381">
    <property type="entry name" value="HTH_3"/>
    <property type="match status" value="1"/>
</dbReference>
<reference evidence="2 3" key="1">
    <citation type="journal article" date="2015" name="Genome Announc.">
        <title>Expanding the biotechnology potential of lactobacilli through comparative genomics of 213 strains and associated genera.</title>
        <authorList>
            <person name="Sun Z."/>
            <person name="Harris H.M."/>
            <person name="McCann A."/>
            <person name="Guo C."/>
            <person name="Argimon S."/>
            <person name="Zhang W."/>
            <person name="Yang X."/>
            <person name="Jeffery I.B."/>
            <person name="Cooney J.C."/>
            <person name="Kagawa T.F."/>
            <person name="Liu W."/>
            <person name="Song Y."/>
            <person name="Salvetti E."/>
            <person name="Wrobel A."/>
            <person name="Rasinkangas P."/>
            <person name="Parkhill J."/>
            <person name="Rea M.C."/>
            <person name="O'Sullivan O."/>
            <person name="Ritari J."/>
            <person name="Douillard F.P."/>
            <person name="Paul Ross R."/>
            <person name="Yang R."/>
            <person name="Briner A.E."/>
            <person name="Felis G.E."/>
            <person name="de Vos W.M."/>
            <person name="Barrangou R."/>
            <person name="Klaenhammer T.R."/>
            <person name="Caufield P.W."/>
            <person name="Cui Y."/>
            <person name="Zhang H."/>
            <person name="O'Toole P.W."/>
        </authorList>
    </citation>
    <scope>NUCLEOTIDE SEQUENCE [LARGE SCALE GENOMIC DNA]</scope>
    <source>
        <strain evidence="2 3">DSM 16991</strain>
    </source>
</reference>
<evidence type="ECO:0000259" key="1">
    <source>
        <dbReference type="PROSITE" id="PS50943"/>
    </source>
</evidence>
<dbReference type="Pfam" id="PF21259">
    <property type="entry name" value="Rgg_C"/>
    <property type="match status" value="1"/>
</dbReference>
<evidence type="ECO:0000313" key="3">
    <source>
        <dbReference type="Proteomes" id="UP000050949"/>
    </source>
</evidence>
<dbReference type="CDD" id="cd00093">
    <property type="entry name" value="HTH_XRE"/>
    <property type="match status" value="1"/>
</dbReference>